<evidence type="ECO:0000313" key="7">
    <source>
        <dbReference type="Proteomes" id="UP000292274"/>
    </source>
</evidence>
<dbReference type="GO" id="GO:0004518">
    <property type="term" value="F:nuclease activity"/>
    <property type="evidence" value="ECO:0007669"/>
    <property type="project" value="UniProtKB-KW"/>
</dbReference>
<evidence type="ECO:0000259" key="5">
    <source>
        <dbReference type="Pfam" id="PF13638"/>
    </source>
</evidence>
<keyword evidence="1" id="KW-0540">Nuclease</keyword>
<accession>A0A4R0G895</accession>
<dbReference type="InterPro" id="IPR029060">
    <property type="entry name" value="PIN-like_dom_sf"/>
</dbReference>
<keyword evidence="4" id="KW-0460">Magnesium</keyword>
<evidence type="ECO:0000256" key="1">
    <source>
        <dbReference type="ARBA" id="ARBA00022722"/>
    </source>
</evidence>
<sequence length="358" mass="39318">MWRDRSGDPGRFPTKIPTIVPARVGLCRVIPGVAAVAPAGSHRVDARRGTVARGGASIVDAVTLSSSRKHKPLTYVERLLADLDVIHDEYGQILERSAIVNVDPNRHGGGIFVGYARWGWVKSDAALETSRMALLRKVRDWEPRFRLLFPHATPTVAERLDRAIGRFERWLVREPDTTVPATVDKAAEMLAADVADLRALAGLLPADEYAVRLVVDTNTLIDNPDLAAHVPTLGRRYMVHLLPVVLREIDDLKRGGRNQDLRDAAQRADRRLKGLRTNGDIRAGVRVAGDVYAVFEHIEPRHDGLPSWLDLAVPDDRFVASALLLQSDHPGSALHVATSDINLQTKLAAVGLPCVELP</sequence>
<dbReference type="Gene3D" id="3.40.50.1010">
    <property type="entry name" value="5'-nuclease"/>
    <property type="match status" value="1"/>
</dbReference>
<dbReference type="Pfam" id="PF13638">
    <property type="entry name" value="PIN_4"/>
    <property type="match status" value="1"/>
</dbReference>
<protein>
    <recommendedName>
        <fullName evidence="5">PIN domain-containing protein</fullName>
    </recommendedName>
</protein>
<dbReference type="SUPFAM" id="SSF88723">
    <property type="entry name" value="PIN domain-like"/>
    <property type="match status" value="1"/>
</dbReference>
<comment type="caution">
    <text evidence="6">The sequence shown here is derived from an EMBL/GenBank/DDBJ whole genome shotgun (WGS) entry which is preliminary data.</text>
</comment>
<keyword evidence="7" id="KW-1185">Reference proteome</keyword>
<organism evidence="6 7">
    <name type="scientific">Micromonospora zingiberis</name>
    <dbReference type="NCBI Taxonomy" id="2053011"/>
    <lineage>
        <taxon>Bacteria</taxon>
        <taxon>Bacillati</taxon>
        <taxon>Actinomycetota</taxon>
        <taxon>Actinomycetes</taxon>
        <taxon>Micromonosporales</taxon>
        <taxon>Micromonosporaceae</taxon>
        <taxon>Micromonospora</taxon>
    </lineage>
</organism>
<gene>
    <name evidence="6" type="ORF">E0H26_25315</name>
</gene>
<evidence type="ECO:0000256" key="2">
    <source>
        <dbReference type="ARBA" id="ARBA00022723"/>
    </source>
</evidence>
<dbReference type="OrthoDB" id="4712550at2"/>
<evidence type="ECO:0000256" key="3">
    <source>
        <dbReference type="ARBA" id="ARBA00022801"/>
    </source>
</evidence>
<reference evidence="6 7" key="1">
    <citation type="submission" date="2019-02" db="EMBL/GenBank/DDBJ databases">
        <title>Jishengella sp. nov., isolated from a root of Zingiber montanum.</title>
        <authorList>
            <person name="Kuncharoen N."/>
            <person name="Kudo T."/>
            <person name="Masahiro Y."/>
            <person name="Ohkuma M."/>
            <person name="Tanasupawat S."/>
        </authorList>
    </citation>
    <scope>NUCLEOTIDE SEQUENCE [LARGE SCALE GENOMIC DNA]</scope>
    <source>
        <strain evidence="6 7">PLAI 1-1</strain>
    </source>
</reference>
<keyword evidence="3" id="KW-0378">Hydrolase</keyword>
<feature type="domain" description="PIN" evidence="5">
    <location>
        <begin position="213"/>
        <end position="356"/>
    </location>
</feature>
<dbReference type="GO" id="GO:0016787">
    <property type="term" value="F:hydrolase activity"/>
    <property type="evidence" value="ECO:0007669"/>
    <property type="project" value="UniProtKB-KW"/>
</dbReference>
<proteinExistence type="predicted"/>
<dbReference type="GO" id="GO:0046872">
    <property type="term" value="F:metal ion binding"/>
    <property type="evidence" value="ECO:0007669"/>
    <property type="project" value="UniProtKB-KW"/>
</dbReference>
<evidence type="ECO:0000313" key="6">
    <source>
        <dbReference type="EMBL" id="TCB91609.1"/>
    </source>
</evidence>
<keyword evidence="2" id="KW-0479">Metal-binding</keyword>
<dbReference type="InterPro" id="IPR002716">
    <property type="entry name" value="PIN_dom"/>
</dbReference>
<dbReference type="Proteomes" id="UP000292274">
    <property type="component" value="Unassembled WGS sequence"/>
</dbReference>
<dbReference type="AlphaFoldDB" id="A0A4R0G895"/>
<dbReference type="EMBL" id="SJJR01000024">
    <property type="protein sequence ID" value="TCB91609.1"/>
    <property type="molecule type" value="Genomic_DNA"/>
</dbReference>
<evidence type="ECO:0000256" key="4">
    <source>
        <dbReference type="ARBA" id="ARBA00022842"/>
    </source>
</evidence>
<name>A0A4R0G895_9ACTN</name>